<dbReference type="InterPro" id="IPR051676">
    <property type="entry name" value="UPF0053_domain"/>
</dbReference>
<evidence type="ECO:0000256" key="9">
    <source>
        <dbReference type="PROSITE-ProRule" id="PRU01193"/>
    </source>
</evidence>
<gene>
    <name evidence="15" type="ORF">GO594_28915</name>
    <name evidence="14" type="ORF">R0G64_23880</name>
    <name evidence="13" type="ORF">WP8S17C03_01310</name>
</gene>
<evidence type="ECO:0000256" key="5">
    <source>
        <dbReference type="ARBA" id="ARBA00022989"/>
    </source>
</evidence>
<keyword evidence="7 9" id="KW-0472">Membrane</keyword>
<dbReference type="Proteomes" id="UP000515591">
    <property type="component" value="Chromosome"/>
</dbReference>
<evidence type="ECO:0000313" key="13">
    <source>
        <dbReference type="EMBL" id="BBT14082.1"/>
    </source>
</evidence>
<evidence type="ECO:0000256" key="2">
    <source>
        <dbReference type="ARBA" id="ARBA00022475"/>
    </source>
</evidence>
<name>A0A6S5RG78_9GAMM</name>
<dbReference type="InterPro" id="IPR044751">
    <property type="entry name" value="Ion_transp-like_CBS"/>
</dbReference>
<dbReference type="Pfam" id="PF01595">
    <property type="entry name" value="CNNM"/>
    <property type="match status" value="1"/>
</dbReference>
<protein>
    <submittedName>
        <fullName evidence="15">DUF21 domain-containing protein</fullName>
    </submittedName>
    <submittedName>
        <fullName evidence="14">Hemolysin family protein</fullName>
    </submittedName>
</protein>
<reference evidence="15 16" key="2">
    <citation type="submission" date="2019-12" db="EMBL/GenBank/DDBJ databases">
        <title>Draft genome sequence of Pseudomonas otitidis recovered from a chicken carcass.</title>
        <authorList>
            <person name="Vieira T.R."/>
            <person name="Oliviera E.F.C."/>
            <person name="Silva N.M.V."/>
            <person name="Sambrano G.E."/>
            <person name="Cibulski S.P."/>
            <person name="Cardoso M.R.I."/>
        </authorList>
    </citation>
    <scope>NUCLEOTIDE SEQUENCE [LARGE SCALE GENOMIC DNA]</scope>
    <source>
        <strain evidence="15 16">25_K</strain>
    </source>
</reference>
<dbReference type="GO" id="GO:0050660">
    <property type="term" value="F:flavin adenine dinucleotide binding"/>
    <property type="evidence" value="ECO:0007669"/>
    <property type="project" value="InterPro"/>
</dbReference>
<dbReference type="EMBL" id="AP022213">
    <property type="protein sequence ID" value="BBT14082.1"/>
    <property type="molecule type" value="Genomic_DNA"/>
</dbReference>
<evidence type="ECO:0000256" key="3">
    <source>
        <dbReference type="ARBA" id="ARBA00022692"/>
    </source>
</evidence>
<feature type="transmembrane region" description="Helical" evidence="10">
    <location>
        <begin position="70"/>
        <end position="90"/>
    </location>
</feature>
<feature type="transmembrane region" description="Helical" evidence="10">
    <location>
        <begin position="12"/>
        <end position="34"/>
    </location>
</feature>
<feature type="domain" description="CNNM transmembrane" evidence="12">
    <location>
        <begin position="11"/>
        <end position="216"/>
    </location>
</feature>
<dbReference type="EMBL" id="WTFN01000140">
    <property type="protein sequence ID" value="MWK60022.1"/>
    <property type="molecule type" value="Genomic_DNA"/>
</dbReference>
<organism evidence="13 17">
    <name type="scientific">Metapseudomonas otitidis</name>
    <dbReference type="NCBI Taxonomy" id="319939"/>
    <lineage>
        <taxon>Bacteria</taxon>
        <taxon>Pseudomonadati</taxon>
        <taxon>Pseudomonadota</taxon>
        <taxon>Gammaproteobacteria</taxon>
        <taxon>Pseudomonadales</taxon>
        <taxon>Pseudomonadaceae</taxon>
        <taxon>Metapseudomonas</taxon>
    </lineage>
</organism>
<evidence type="ECO:0000256" key="8">
    <source>
        <dbReference type="PROSITE-ProRule" id="PRU00703"/>
    </source>
</evidence>
<evidence type="ECO:0000256" key="4">
    <source>
        <dbReference type="ARBA" id="ARBA00022737"/>
    </source>
</evidence>
<evidence type="ECO:0000259" key="12">
    <source>
        <dbReference type="PROSITE" id="PS51846"/>
    </source>
</evidence>
<keyword evidence="2" id="KW-1003">Cell membrane</keyword>
<dbReference type="Gene3D" id="3.30.465.10">
    <property type="match status" value="1"/>
</dbReference>
<keyword evidence="4" id="KW-0677">Repeat</keyword>
<feature type="transmembrane region" description="Helical" evidence="10">
    <location>
        <begin position="112"/>
        <end position="136"/>
    </location>
</feature>
<keyword evidence="6 8" id="KW-0129">CBS domain</keyword>
<reference evidence="13 17" key="1">
    <citation type="submission" date="2019-12" db="EMBL/GenBank/DDBJ databases">
        <title>complete genome sequences of Pseudomonas otitidis str. WP8-S17-CRE-03 isolated from wastewater treatment plant effluent.</title>
        <authorList>
            <person name="Sekizuka T."/>
            <person name="Itokawa K."/>
            <person name="Yatsu K."/>
            <person name="Inamine Y."/>
            <person name="Kuroda M."/>
        </authorList>
    </citation>
    <scope>NUCLEOTIDE SEQUENCE [LARGE SCALE GENOMIC DNA]</scope>
    <source>
        <strain evidence="13 17">WP8-S17-CRE-03</strain>
    </source>
</reference>
<evidence type="ECO:0000256" key="1">
    <source>
        <dbReference type="ARBA" id="ARBA00004651"/>
    </source>
</evidence>
<dbReference type="SMART" id="SM01091">
    <property type="entry name" value="CorC_HlyC"/>
    <property type="match status" value="1"/>
</dbReference>
<dbReference type="InterPro" id="IPR046342">
    <property type="entry name" value="CBS_dom_sf"/>
</dbReference>
<dbReference type="InterPro" id="IPR036318">
    <property type="entry name" value="FAD-bd_PCMH-like_sf"/>
</dbReference>
<keyword evidence="5 9" id="KW-1133">Transmembrane helix</keyword>
<evidence type="ECO:0000313" key="17">
    <source>
        <dbReference type="Proteomes" id="UP000515591"/>
    </source>
</evidence>
<dbReference type="PANTHER" id="PTHR43099">
    <property type="entry name" value="UPF0053 PROTEIN YRKA"/>
    <property type="match status" value="1"/>
</dbReference>
<dbReference type="Pfam" id="PF03471">
    <property type="entry name" value="CorC_HlyC"/>
    <property type="match status" value="1"/>
</dbReference>
<evidence type="ECO:0000313" key="14">
    <source>
        <dbReference type="EMBL" id="MDV3442452.1"/>
    </source>
</evidence>
<accession>A0A6S5RG78</accession>
<dbReference type="EMBL" id="JAWJUL010000118">
    <property type="protein sequence ID" value="MDV3442452.1"/>
    <property type="molecule type" value="Genomic_DNA"/>
</dbReference>
<evidence type="ECO:0000259" key="11">
    <source>
        <dbReference type="PROSITE" id="PS51371"/>
    </source>
</evidence>
<dbReference type="InterPro" id="IPR005170">
    <property type="entry name" value="Transptr-assoc_dom"/>
</dbReference>
<dbReference type="InterPro" id="IPR016169">
    <property type="entry name" value="FAD-bd_PCMH_sub2"/>
</dbReference>
<reference evidence="14 18" key="3">
    <citation type="submission" date="2023-10" db="EMBL/GenBank/DDBJ databases">
        <title>Pseudomonas otitidis isolated from a paediatric patient with cystic fibrosis in Chile.</title>
        <authorList>
            <person name="Amsteins-Romero L."/>
            <person name="Opazo-Capurro A."/>
            <person name="Matus-Kohler M."/>
            <person name="Gonzalez-Rocha G."/>
        </authorList>
    </citation>
    <scope>NUCLEOTIDE SEQUENCE [LARGE SCALE GENOMIC DNA]</scope>
    <source>
        <strain evidence="14 18">P-714</strain>
    </source>
</reference>
<evidence type="ECO:0000256" key="6">
    <source>
        <dbReference type="ARBA" id="ARBA00023122"/>
    </source>
</evidence>
<dbReference type="GO" id="GO:0005886">
    <property type="term" value="C:plasma membrane"/>
    <property type="evidence" value="ECO:0007669"/>
    <property type="project" value="UniProtKB-SubCell"/>
</dbReference>
<evidence type="ECO:0000256" key="7">
    <source>
        <dbReference type="ARBA" id="ARBA00023136"/>
    </source>
</evidence>
<feature type="domain" description="CBS" evidence="11">
    <location>
        <begin position="235"/>
        <end position="295"/>
    </location>
</feature>
<comment type="subcellular location">
    <subcellularLocation>
        <location evidence="1">Cell membrane</location>
        <topology evidence="1">Multi-pass membrane protein</topology>
    </subcellularLocation>
</comment>
<dbReference type="PANTHER" id="PTHR43099:SF5">
    <property type="entry name" value="HLYC_CORC FAMILY TRANSPORTER"/>
    <property type="match status" value="1"/>
</dbReference>
<dbReference type="SUPFAM" id="SSF56176">
    <property type="entry name" value="FAD-binding/transporter-associated domain-like"/>
    <property type="match status" value="1"/>
</dbReference>
<dbReference type="SUPFAM" id="SSF54631">
    <property type="entry name" value="CBS-domain pair"/>
    <property type="match status" value="1"/>
</dbReference>
<dbReference type="RefSeq" id="WP_044401454.1">
    <property type="nucleotide sequence ID" value="NZ_AP022213.1"/>
</dbReference>
<keyword evidence="3 9" id="KW-0812">Transmembrane</keyword>
<sequence length="446" mass="49930">MDPSTSSTFSSYFADFGLVLFALFLVLLNGFFVAAEFAMVKLRATRVESIADQHGWRGGILRTVHNQLDAYLSACQLGITLASLGLGWVGEPAFAHLLGPLLSAVGVESEKLLHGISFFAAFFVISYLHIVVGELAPKSWAIRKPELLSLWTAVPLYLFYWLMYPAIWLLNASANTILRIAGQGEPGPHHEHHYSRDELKLILHSSRARDPSDQDMRVLASAVEMGELEVVDWANSREDLIYLEHDAPLSDILGVIRRHKYSRYPVYDDRKGEFIGILHIKDLLLALSALDSLPESFDLAELTRPVERVSKHMPLPRLLEQFRQGGAHFALVEEADGKVVGFLTMEDVLEVLVGDIQDEHRKTERGVLAYQPGKLLVRGDTPLFKVERLLGIDLDHVEADTLAGLIYDSLNRVPEEEEVLETEGLRIIVKKMKGPKIVLAKVLRID</sequence>
<dbReference type="Gene3D" id="3.10.580.10">
    <property type="entry name" value="CBS-domain"/>
    <property type="match status" value="1"/>
</dbReference>
<dbReference type="InterPro" id="IPR000644">
    <property type="entry name" value="CBS_dom"/>
</dbReference>
<evidence type="ECO:0000313" key="15">
    <source>
        <dbReference type="EMBL" id="MWK60022.1"/>
    </source>
</evidence>
<evidence type="ECO:0000313" key="18">
    <source>
        <dbReference type="Proteomes" id="UP001273935"/>
    </source>
</evidence>
<dbReference type="Proteomes" id="UP000461288">
    <property type="component" value="Unassembled WGS sequence"/>
</dbReference>
<dbReference type="InterPro" id="IPR002550">
    <property type="entry name" value="CNNM"/>
</dbReference>
<feature type="domain" description="CBS" evidence="11">
    <location>
        <begin position="302"/>
        <end position="359"/>
    </location>
</feature>
<evidence type="ECO:0000256" key="10">
    <source>
        <dbReference type="SAM" id="Phobius"/>
    </source>
</evidence>
<dbReference type="Proteomes" id="UP001273935">
    <property type="component" value="Unassembled WGS sequence"/>
</dbReference>
<dbReference type="Pfam" id="PF00571">
    <property type="entry name" value="CBS"/>
    <property type="match status" value="2"/>
</dbReference>
<dbReference type="CDD" id="cd04590">
    <property type="entry name" value="CBS_pair_CorC_HlyC_assoc"/>
    <property type="match status" value="1"/>
</dbReference>
<dbReference type="PROSITE" id="PS51371">
    <property type="entry name" value="CBS"/>
    <property type="match status" value="2"/>
</dbReference>
<dbReference type="PROSITE" id="PS51846">
    <property type="entry name" value="CNNM"/>
    <property type="match status" value="1"/>
</dbReference>
<keyword evidence="18" id="KW-1185">Reference proteome</keyword>
<dbReference type="AlphaFoldDB" id="A0A6S5RG78"/>
<dbReference type="SMART" id="SM00116">
    <property type="entry name" value="CBS"/>
    <property type="match status" value="2"/>
</dbReference>
<proteinExistence type="predicted"/>
<evidence type="ECO:0000313" key="16">
    <source>
        <dbReference type="Proteomes" id="UP000461288"/>
    </source>
</evidence>
<feature type="transmembrane region" description="Helical" evidence="10">
    <location>
        <begin position="148"/>
        <end position="170"/>
    </location>
</feature>